<organism evidence="2 4">
    <name type="scientific">Penicillium brevicompactum</name>
    <dbReference type="NCBI Taxonomy" id="5074"/>
    <lineage>
        <taxon>Eukaryota</taxon>
        <taxon>Fungi</taxon>
        <taxon>Dikarya</taxon>
        <taxon>Ascomycota</taxon>
        <taxon>Pezizomycotina</taxon>
        <taxon>Eurotiomycetes</taxon>
        <taxon>Eurotiomycetidae</taxon>
        <taxon>Eurotiales</taxon>
        <taxon>Aspergillaceae</taxon>
        <taxon>Penicillium</taxon>
    </lineage>
</organism>
<protein>
    <submittedName>
        <fullName evidence="2">Uncharacterized protein</fullName>
    </submittedName>
</protein>
<dbReference type="EMBL" id="JAPZBR010000004">
    <property type="protein sequence ID" value="KAJ5354824.1"/>
    <property type="molecule type" value="Genomic_DNA"/>
</dbReference>
<dbReference type="EMBL" id="JAPZBQ010000005">
    <property type="protein sequence ID" value="KAJ5330084.1"/>
    <property type="molecule type" value="Genomic_DNA"/>
</dbReference>
<evidence type="ECO:0000313" key="5">
    <source>
        <dbReference type="Proteomes" id="UP001148299"/>
    </source>
</evidence>
<feature type="transmembrane region" description="Helical" evidence="1">
    <location>
        <begin position="101"/>
        <end position="122"/>
    </location>
</feature>
<evidence type="ECO:0000313" key="2">
    <source>
        <dbReference type="EMBL" id="KAJ5330084.1"/>
    </source>
</evidence>
<reference evidence="2" key="1">
    <citation type="submission" date="2022-12" db="EMBL/GenBank/DDBJ databases">
        <authorList>
            <person name="Petersen C."/>
        </authorList>
    </citation>
    <scope>NUCLEOTIDE SEQUENCE</scope>
    <source>
        <strain evidence="2">IBT 35673</strain>
        <strain evidence="3">IBT 35675</strain>
    </source>
</reference>
<accession>A0A9W9QBS6</accession>
<reference evidence="2" key="2">
    <citation type="journal article" date="2023" name="IMA Fungus">
        <title>Comparative genomic study of the Penicillium genus elucidates a diverse pangenome and 15 lateral gene transfer events.</title>
        <authorList>
            <person name="Petersen C."/>
            <person name="Sorensen T."/>
            <person name="Nielsen M.R."/>
            <person name="Sondergaard T.E."/>
            <person name="Sorensen J.L."/>
            <person name="Fitzpatrick D.A."/>
            <person name="Frisvad J.C."/>
            <person name="Nielsen K.L."/>
        </authorList>
    </citation>
    <scope>NUCLEOTIDE SEQUENCE</scope>
    <source>
        <strain evidence="2">IBT 35673</strain>
        <strain evidence="3">IBT 35675</strain>
    </source>
</reference>
<sequence>MPLHSLGLRTPSVLNTVFAAQALFLLANGVYTISCPTAAANIPDSPMTGVPEHMVQAMGITSLSIGTVYAIAIYQRNLLIMLSSLPGRLFAAFIFNRNGGGWKQVAIFETTMAFVTGAALLWDHYA</sequence>
<dbReference type="AlphaFoldDB" id="A0A9W9QBS6"/>
<keyword evidence="5" id="KW-1185">Reference proteome</keyword>
<feature type="transmembrane region" description="Helical" evidence="1">
    <location>
        <begin position="53"/>
        <end position="71"/>
    </location>
</feature>
<dbReference type="Proteomes" id="UP001148299">
    <property type="component" value="Unassembled WGS sequence"/>
</dbReference>
<name>A0A9W9QBS6_PENBR</name>
<gene>
    <name evidence="2" type="ORF">N7452_010474</name>
    <name evidence="3" type="ORF">N7541_005868</name>
</gene>
<keyword evidence="1" id="KW-1133">Transmembrane helix</keyword>
<keyword evidence="1" id="KW-0472">Membrane</keyword>
<dbReference type="Proteomes" id="UP001147695">
    <property type="component" value="Unassembled WGS sequence"/>
</dbReference>
<evidence type="ECO:0000256" key="1">
    <source>
        <dbReference type="SAM" id="Phobius"/>
    </source>
</evidence>
<feature type="transmembrane region" description="Helical" evidence="1">
    <location>
        <begin position="12"/>
        <end position="33"/>
    </location>
</feature>
<keyword evidence="1" id="KW-0812">Transmembrane</keyword>
<comment type="caution">
    <text evidence="2">The sequence shown here is derived from an EMBL/GenBank/DDBJ whole genome shotgun (WGS) entry which is preliminary data.</text>
</comment>
<evidence type="ECO:0000313" key="4">
    <source>
        <dbReference type="Proteomes" id="UP001147695"/>
    </source>
</evidence>
<evidence type="ECO:0000313" key="3">
    <source>
        <dbReference type="EMBL" id="KAJ5354824.1"/>
    </source>
</evidence>
<feature type="transmembrane region" description="Helical" evidence="1">
    <location>
        <begin position="78"/>
        <end position="95"/>
    </location>
</feature>
<proteinExistence type="predicted"/>